<keyword evidence="2" id="KW-0645">Protease</keyword>
<feature type="domain" description="Ubiquitin-like protease family profile" evidence="5">
    <location>
        <begin position="1027"/>
        <end position="1207"/>
    </location>
</feature>
<dbReference type="SUPFAM" id="SSF54001">
    <property type="entry name" value="Cysteine proteinases"/>
    <property type="match status" value="1"/>
</dbReference>
<evidence type="ECO:0000313" key="7">
    <source>
        <dbReference type="Proteomes" id="UP000807353"/>
    </source>
</evidence>
<reference evidence="6" key="1">
    <citation type="submission" date="2020-11" db="EMBL/GenBank/DDBJ databases">
        <authorList>
            <consortium name="DOE Joint Genome Institute"/>
            <person name="Ahrendt S."/>
            <person name="Riley R."/>
            <person name="Andreopoulos W."/>
            <person name="Labutti K."/>
            <person name="Pangilinan J."/>
            <person name="Ruiz-Duenas F.J."/>
            <person name="Barrasa J.M."/>
            <person name="Sanchez-Garcia M."/>
            <person name="Camarero S."/>
            <person name="Miyauchi S."/>
            <person name="Serrano A."/>
            <person name="Linde D."/>
            <person name="Babiker R."/>
            <person name="Drula E."/>
            <person name="Ayuso-Fernandez I."/>
            <person name="Pacheco R."/>
            <person name="Padilla G."/>
            <person name="Ferreira P."/>
            <person name="Barriuso J."/>
            <person name="Kellner H."/>
            <person name="Castanera R."/>
            <person name="Alfaro M."/>
            <person name="Ramirez L."/>
            <person name="Pisabarro A.G."/>
            <person name="Kuo A."/>
            <person name="Tritt A."/>
            <person name="Lipzen A."/>
            <person name="He G."/>
            <person name="Yan M."/>
            <person name="Ng V."/>
            <person name="Cullen D."/>
            <person name="Martin F."/>
            <person name="Rosso M.-N."/>
            <person name="Henrissat B."/>
            <person name="Hibbett D."/>
            <person name="Martinez A.T."/>
            <person name="Grigoriev I.V."/>
        </authorList>
    </citation>
    <scope>NUCLEOTIDE SEQUENCE</scope>
    <source>
        <strain evidence="6">CBS 247.69</strain>
    </source>
</reference>
<dbReference type="PANTHER" id="PTHR33096:SF1">
    <property type="entry name" value="CXC1-LIKE CYSTEINE CLUSTER ASSOCIATED WITH KDZ TRANSPOSASES DOMAIN-CONTAINING PROTEIN"/>
    <property type="match status" value="1"/>
</dbReference>
<evidence type="ECO:0000313" key="6">
    <source>
        <dbReference type="EMBL" id="KAF9469487.1"/>
    </source>
</evidence>
<keyword evidence="7" id="KW-1185">Reference proteome</keyword>
<evidence type="ECO:0000256" key="4">
    <source>
        <dbReference type="SAM" id="MobiDB-lite"/>
    </source>
</evidence>
<name>A0A9P5YGH4_9AGAR</name>
<dbReference type="OrthoDB" id="3253684at2759"/>
<protein>
    <recommendedName>
        <fullName evidence="5">Ubiquitin-like protease family profile domain-containing protein</fullName>
    </recommendedName>
</protein>
<comment type="similarity">
    <text evidence="1">Belongs to the peptidase C48 family.</text>
</comment>
<comment type="caution">
    <text evidence="6">The sequence shown here is derived from an EMBL/GenBank/DDBJ whole genome shotgun (WGS) entry which is preliminary data.</text>
</comment>
<accession>A0A9P5YGH4</accession>
<dbReference type="GO" id="GO:0019783">
    <property type="term" value="F:ubiquitin-like protein peptidase activity"/>
    <property type="evidence" value="ECO:0007669"/>
    <property type="project" value="UniProtKB-ARBA"/>
</dbReference>
<evidence type="ECO:0000256" key="1">
    <source>
        <dbReference type="ARBA" id="ARBA00005234"/>
    </source>
</evidence>
<dbReference type="PROSITE" id="PS50600">
    <property type="entry name" value="ULP_PROTEASE"/>
    <property type="match status" value="1"/>
</dbReference>
<dbReference type="InterPro" id="IPR040521">
    <property type="entry name" value="KDZ"/>
</dbReference>
<feature type="region of interest" description="Disordered" evidence="4">
    <location>
        <begin position="14"/>
        <end position="65"/>
    </location>
</feature>
<evidence type="ECO:0000259" key="5">
    <source>
        <dbReference type="PROSITE" id="PS50600"/>
    </source>
</evidence>
<dbReference type="GO" id="GO:0006508">
    <property type="term" value="P:proteolysis"/>
    <property type="evidence" value="ECO:0007669"/>
    <property type="project" value="UniProtKB-KW"/>
</dbReference>
<sequence>MGRDTKRRRLQAELDTLLGGEETAPLLESTPNCDVDDNSPPVGLEALPFQDAPVEDDATTPRTRRTLPDSSGINLYDRWKGVLPRLVDALLTFVSVSTGQIIDSPTSLQTTCSSIGCPRKTNTILCLFQNHFQKIDAVSCQCQDILTVLVTNGLFPTAPTYPRMAVSIFLLDFYSALFERSCDAINALASALNTFYKRRGFVPINHKGEPMPDAFRRGLGYAVQWYDNLKTSLSKRVEKAVQIADALVQEFNCPPDSAVSAPPEAPSSEGLPGLTRGECARILVQRCPACFGGTWFGRPLDEGGDIHAGPDGNFNHRHITSAGDCPAFYEPEYFLSKEQVDAVGRRIEEIRKKPPKRYNPKVPNEAIDGCESSHIAGSGSNSKTNMDKFDDGGIMALVCRHDIPLFLANIDTPGEQQKYSVALIEHLFNFLPPQATVGVLYDVGCVLDRSLQLYAILPNNVTSRLTFATSAMHAYAHQWACQLVYNPRIRVGLGLTDGEGVERLWSRSRKLIGVTRMSARARRIWLLDRHMASIGEELRADLGSWLRRRQKKGVEGQGKKAQKVLDECGVPLTTLREQWELQQAAQLSIRAHAPVRLKKELDTVLNLQGDLDTVDKAIVITRSTISHSSASRESLQLLSGLETTQKRLKDEVEALYSSLGIEDTFPELQNIDLDFVRTLLMARDLKINIRKRAIGSFFEWDRLDQAAGGREQAIGTKLHQSTRKAISKRKPALMSAIRKFNDYCTTLAMLHKPEWAVPLPEPLPTQLTPLRECPHLMEDVWITPSADKIPPWLEDIDVRQGIRAMLKVDRCLEERRRLGMEGDNMCRWFARELSALEVAIATPTSECFFSTRVPPHTNEIIDSTLLVLLHQHREQLLHMKPSLAGSVLGSTRYDYHEVAARELARRIVDYETPSYTWLLPVTATTTEAFIEDLVDPFKLDPAATNPITAVEAQPDTDATLLGDFLLDYDPEPTDSYEINASLVRIIWDMPKHLIDHRDPSHCLHFQTFAPPAASNIARALYHPTGNIHFTPHDLAIMESPCARLNDICLNGIAKYFHIMTSNPSNPAHFHSQKCALFSTYDLLMTRYNATDDEMWRRTRKVQYWTRDIWILPIHRSRPAEHWVQCTISMKTRELLLFDSFAEAFLWKHEIPEIMRLVTRLVLLANKNGHPLHVVVEEGWTARPVLVQRRQFNGFDCGLFVLANILAVLHGCHVSAISQGEMQDFRERLLTHLLHLPPKF</sequence>
<proteinExistence type="inferred from homology"/>
<dbReference type="Proteomes" id="UP000807353">
    <property type="component" value="Unassembled WGS sequence"/>
</dbReference>
<dbReference type="Gene3D" id="3.40.395.10">
    <property type="entry name" value="Adenoviral Proteinase, Chain A"/>
    <property type="match status" value="1"/>
</dbReference>
<dbReference type="PANTHER" id="PTHR33096">
    <property type="entry name" value="CXC2 DOMAIN-CONTAINING PROTEIN"/>
    <property type="match status" value="1"/>
</dbReference>
<evidence type="ECO:0000256" key="2">
    <source>
        <dbReference type="ARBA" id="ARBA00022670"/>
    </source>
</evidence>
<dbReference type="AlphaFoldDB" id="A0A9P5YGH4"/>
<dbReference type="Pfam" id="PF18758">
    <property type="entry name" value="KDZ"/>
    <property type="match status" value="1"/>
</dbReference>
<keyword evidence="3" id="KW-0378">Hydrolase</keyword>
<organism evidence="6 7">
    <name type="scientific">Collybia nuda</name>
    <dbReference type="NCBI Taxonomy" id="64659"/>
    <lineage>
        <taxon>Eukaryota</taxon>
        <taxon>Fungi</taxon>
        <taxon>Dikarya</taxon>
        <taxon>Basidiomycota</taxon>
        <taxon>Agaricomycotina</taxon>
        <taxon>Agaricomycetes</taxon>
        <taxon>Agaricomycetidae</taxon>
        <taxon>Agaricales</taxon>
        <taxon>Tricholomatineae</taxon>
        <taxon>Clitocybaceae</taxon>
        <taxon>Collybia</taxon>
    </lineage>
</organism>
<dbReference type="Pfam" id="PF02902">
    <property type="entry name" value="Peptidase_C48"/>
    <property type="match status" value="1"/>
</dbReference>
<evidence type="ECO:0000256" key="3">
    <source>
        <dbReference type="ARBA" id="ARBA00022801"/>
    </source>
</evidence>
<gene>
    <name evidence="6" type="ORF">BDZ94DRAFT_692</name>
</gene>
<dbReference type="GO" id="GO:0008234">
    <property type="term" value="F:cysteine-type peptidase activity"/>
    <property type="evidence" value="ECO:0007669"/>
    <property type="project" value="InterPro"/>
</dbReference>
<dbReference type="InterPro" id="IPR038765">
    <property type="entry name" value="Papain-like_cys_pep_sf"/>
</dbReference>
<dbReference type="InterPro" id="IPR003653">
    <property type="entry name" value="Peptidase_C48_C"/>
</dbReference>
<dbReference type="EMBL" id="MU150229">
    <property type="protein sequence ID" value="KAF9469487.1"/>
    <property type="molecule type" value="Genomic_DNA"/>
</dbReference>